<evidence type="ECO:0000256" key="3">
    <source>
        <dbReference type="ARBA" id="ARBA00022737"/>
    </source>
</evidence>
<keyword evidence="8" id="KW-0539">Nucleus</keyword>
<dbReference type="InterPro" id="IPR036236">
    <property type="entry name" value="Znf_C2H2_sf"/>
</dbReference>
<evidence type="ECO:0000256" key="10">
    <source>
        <dbReference type="SAM" id="MobiDB-lite"/>
    </source>
</evidence>
<keyword evidence="4 9" id="KW-0863">Zinc-finger</keyword>
<keyword evidence="3" id="KW-0677">Repeat</keyword>
<feature type="compositionally biased region" description="Basic and acidic residues" evidence="10">
    <location>
        <begin position="866"/>
        <end position="878"/>
    </location>
</feature>
<dbReference type="Proteomes" id="UP001634394">
    <property type="component" value="Unassembled WGS sequence"/>
</dbReference>
<feature type="domain" description="C2H2-type" evidence="11">
    <location>
        <begin position="1159"/>
        <end position="1182"/>
    </location>
</feature>
<dbReference type="InterPro" id="IPR036390">
    <property type="entry name" value="WH_DNA-bd_sf"/>
</dbReference>
<feature type="domain" description="C2H2-type" evidence="11">
    <location>
        <begin position="1069"/>
        <end position="1096"/>
    </location>
</feature>
<dbReference type="EMBL" id="JBJQND010000002">
    <property type="protein sequence ID" value="KAL3885276.1"/>
    <property type="molecule type" value="Genomic_DNA"/>
</dbReference>
<feature type="domain" description="C2H2-type" evidence="11">
    <location>
        <begin position="1257"/>
        <end position="1285"/>
    </location>
</feature>
<dbReference type="GO" id="GO:0008270">
    <property type="term" value="F:zinc ion binding"/>
    <property type="evidence" value="ECO:0007669"/>
    <property type="project" value="UniProtKB-KW"/>
</dbReference>
<evidence type="ECO:0000256" key="9">
    <source>
        <dbReference type="PROSITE-ProRule" id="PRU00042"/>
    </source>
</evidence>
<feature type="domain" description="IRF tryptophan pentad repeat" evidence="12">
    <location>
        <begin position="30"/>
        <end position="134"/>
    </location>
</feature>
<sequence>MSKEIAASKADAGRIVVRKPPRRFIRPVERQRMRPWLIEHLDKNDVVGLCWQNKRDKIFRISWKHAANQCFNMAKDTSLFEKWAIHTGRHYDSDHKRWKANFRCALNSLPDVIELKEQGVKKGNNAFKVYRFLDEKESKFGKDAKAFVKERKQKKEVLDSKEVGDAANAGSGGDKTSEEEEDYVDEGAQNTANSQTATKSNLGGDHNDHSYAENTTNNSQGSSARSLKESNKPQDLLPRLEELKTIYSSHYTVINTLQQGGGTVFTNAEGKKMPVPTGEESLSQPYQTDVLRKILGHKNPVATSAEASETICEDGIKTEIQSEESASNGSSSSSTDLNQLAQLGIQLELRKREPNQPADSTSTAYVYLCQWCEKCFPTKLELFQHFLLLHQDMLVLTQASAHVQASVSQAATESEDSKAMLQREIEVLEEQVLGISRGNIQSPAVVEETVIEDGQVLDLTNEGDPSPAVYVEHYVLDLSMKNEKDGSDVDKVQECALDLSINRSNTSSYQNSPVHTPSLTPQDSQYHVSGEDNDVAFEVSNMVSEGKSHLRQHSIEDLLHAEILMSLKTGFTGGKTELSSSDMEQCLSEPLSNPKQTRKCEDLKSDYRGSLTDSIKSLNKTQKTYVEGTAVNEDSSNFVADVPKGKGLVLRKAVKGLITDLKEMIAASMVTYPYCCVVCGRTYTRDIYLSAHVRSHSGLIPYKCGICGKKFADNGTLRRHVKSHKTPFLYECDVCDKGFQHSFALKLHMKMHKTEDASTARYSNTSRGTHDSESSAEKGIYECEVCGKRLRRGDELKVHLQSHQSRTCKICMKEFSNLSYHMRQHSEDKPYSCNICDKSFGFSGALTSHVKSHLCDKIRGIKNKTKKETEKRAKKDHPCSSQDMSLSSKKFTKIAKTKDGGASSLFKNGSLLAGKMEASLLCDKAVIKSDQDSVRSVTSEKLQQNPRDRVSPRSLVRGMKALFGKGKMSPSHLSSKIQNNTPEEPKIIAERPIESSYSCGIQGLDTEKCTFLDSTTLAKRGPLIHALGRDFPRTYHNCFGRLKCLLCPQSYPNHHQLQIHAVYHSEPRFKCFICDKAFYHRYQLQVHQISHTGLPKYTCQNCNMSFLCFFSLNVHMRLHKSDRNVGRLVQPVQTSDSGAVSLEQKTRTPSSSCKSNREVSCSICGEKFLNRYRLRKHRAKAHINAPVLSQSPCFLCQSCGKQFQSEESYFSHACSVETVPRNEPAQMLRTDPTHLACDSAQPSTRSHIKLGIAPKEYSCYKCNRCFHVMPDLRRHLVECHSNLSYKCESCDELFSSEEDLLNHIQSHVQDIKEEPREDQLYASMAEKDLLSHIQSHVQDIKEEPREDQLYVSMTEDPACQLNLVSTSGADSHQDIDQNKLCIRLIEKGDQKYCIFDKFNQTPEYQNTASTGVDDYKYILKENAAHSPPSEGSCSKVQKNVSIFHKD</sequence>
<evidence type="ECO:0000256" key="7">
    <source>
        <dbReference type="ARBA" id="ARBA00023163"/>
    </source>
</evidence>
<evidence type="ECO:0000259" key="11">
    <source>
        <dbReference type="PROSITE" id="PS50157"/>
    </source>
</evidence>
<evidence type="ECO:0000256" key="5">
    <source>
        <dbReference type="ARBA" id="ARBA00022833"/>
    </source>
</evidence>
<name>A0ABD3XG84_SINWO</name>
<comment type="subcellular location">
    <subcellularLocation>
        <location evidence="1">Nucleus</location>
    </subcellularLocation>
</comment>
<organism evidence="13 14">
    <name type="scientific">Sinanodonta woodiana</name>
    <name type="common">Chinese pond mussel</name>
    <name type="synonym">Anodonta woodiana</name>
    <dbReference type="NCBI Taxonomy" id="1069815"/>
    <lineage>
        <taxon>Eukaryota</taxon>
        <taxon>Metazoa</taxon>
        <taxon>Spiralia</taxon>
        <taxon>Lophotrochozoa</taxon>
        <taxon>Mollusca</taxon>
        <taxon>Bivalvia</taxon>
        <taxon>Autobranchia</taxon>
        <taxon>Heteroconchia</taxon>
        <taxon>Palaeoheterodonta</taxon>
        <taxon>Unionida</taxon>
        <taxon>Unionoidea</taxon>
        <taxon>Unionidae</taxon>
        <taxon>Unioninae</taxon>
        <taxon>Sinanodonta</taxon>
    </lineage>
</organism>
<dbReference type="FunFam" id="3.30.160.60:FF:000032">
    <property type="entry name" value="Krueppel-like factor 4"/>
    <property type="match status" value="1"/>
</dbReference>
<keyword evidence="6" id="KW-0805">Transcription regulation</keyword>
<proteinExistence type="predicted"/>
<evidence type="ECO:0000256" key="6">
    <source>
        <dbReference type="ARBA" id="ARBA00023015"/>
    </source>
</evidence>
<dbReference type="GO" id="GO:0005634">
    <property type="term" value="C:nucleus"/>
    <property type="evidence" value="ECO:0007669"/>
    <property type="project" value="UniProtKB-SubCell"/>
</dbReference>
<dbReference type="PROSITE" id="PS51507">
    <property type="entry name" value="IRF_2"/>
    <property type="match status" value="1"/>
</dbReference>
<evidence type="ECO:0000259" key="12">
    <source>
        <dbReference type="PROSITE" id="PS51507"/>
    </source>
</evidence>
<keyword evidence="2" id="KW-0479">Metal-binding</keyword>
<evidence type="ECO:0000256" key="8">
    <source>
        <dbReference type="ARBA" id="ARBA00023242"/>
    </source>
</evidence>
<evidence type="ECO:0000256" key="1">
    <source>
        <dbReference type="ARBA" id="ARBA00004123"/>
    </source>
</evidence>
<feature type="domain" description="C2H2-type" evidence="11">
    <location>
        <begin position="367"/>
        <end position="390"/>
    </location>
</feature>
<dbReference type="PRINTS" id="PR00267">
    <property type="entry name" value="INTFRNREGFCT"/>
</dbReference>
<dbReference type="PROSITE" id="PS50157">
    <property type="entry name" value="ZINC_FINGER_C2H2_2"/>
    <property type="match status" value="12"/>
</dbReference>
<feature type="domain" description="C2H2-type" evidence="11">
    <location>
        <begin position="1285"/>
        <end position="1312"/>
    </location>
</feature>
<feature type="domain" description="C2H2-type" evidence="11">
    <location>
        <begin position="831"/>
        <end position="858"/>
    </location>
</feature>
<dbReference type="Gene3D" id="3.30.160.60">
    <property type="entry name" value="Classic Zinc Finger"/>
    <property type="match status" value="7"/>
</dbReference>
<evidence type="ECO:0000256" key="4">
    <source>
        <dbReference type="ARBA" id="ARBA00022771"/>
    </source>
</evidence>
<feature type="domain" description="C2H2-type" evidence="11">
    <location>
        <begin position="702"/>
        <end position="724"/>
    </location>
</feature>
<gene>
    <name evidence="13" type="ORF">ACJMK2_025360</name>
</gene>
<feature type="domain" description="C2H2-type" evidence="11">
    <location>
        <begin position="730"/>
        <end position="757"/>
    </location>
</feature>
<feature type="region of interest" description="Disordered" evidence="10">
    <location>
        <begin position="503"/>
        <end position="524"/>
    </location>
</feature>
<evidence type="ECO:0000313" key="14">
    <source>
        <dbReference type="Proteomes" id="UP001634394"/>
    </source>
</evidence>
<keyword evidence="7" id="KW-0804">Transcription</keyword>
<keyword evidence="14" id="KW-1185">Reference proteome</keyword>
<protein>
    <submittedName>
        <fullName evidence="13">Uncharacterized protein</fullName>
    </submittedName>
</protein>
<dbReference type="PROSITE" id="PS00028">
    <property type="entry name" value="ZINC_FINGER_C2H2_1"/>
    <property type="match status" value="11"/>
</dbReference>
<comment type="caution">
    <text evidence="13">The sequence shown here is derived from an EMBL/GenBank/DDBJ whole genome shotgun (WGS) entry which is preliminary data.</text>
</comment>
<dbReference type="SUPFAM" id="SSF57667">
    <property type="entry name" value="beta-beta-alpha zinc fingers"/>
    <property type="match status" value="5"/>
</dbReference>
<dbReference type="Gene3D" id="1.10.10.10">
    <property type="entry name" value="Winged helix-like DNA-binding domain superfamily/Winged helix DNA-binding domain"/>
    <property type="match status" value="1"/>
</dbReference>
<dbReference type="InterPro" id="IPR036388">
    <property type="entry name" value="WH-like_DNA-bd_sf"/>
</dbReference>
<feature type="compositionally biased region" description="Polar residues" evidence="10">
    <location>
        <begin position="188"/>
        <end position="201"/>
    </location>
</feature>
<evidence type="ECO:0000313" key="13">
    <source>
        <dbReference type="EMBL" id="KAL3885276.1"/>
    </source>
</evidence>
<keyword evidence="5" id="KW-0862">Zinc</keyword>
<feature type="domain" description="C2H2-type" evidence="11">
    <location>
        <begin position="674"/>
        <end position="701"/>
    </location>
</feature>
<dbReference type="PANTHER" id="PTHR24376:SF235">
    <property type="entry name" value="C2H2-TYPE DOMAIN-CONTAINING PROTEIN"/>
    <property type="match status" value="1"/>
</dbReference>
<feature type="domain" description="C2H2-type" evidence="11">
    <location>
        <begin position="1194"/>
        <end position="1222"/>
    </location>
</feature>
<dbReference type="InterPro" id="IPR013087">
    <property type="entry name" value="Znf_C2H2_type"/>
</dbReference>
<feature type="domain" description="C2H2-type" evidence="11">
    <location>
        <begin position="1097"/>
        <end position="1124"/>
    </location>
</feature>
<dbReference type="CDD" id="cd00103">
    <property type="entry name" value="IRF"/>
    <property type="match status" value="1"/>
</dbReference>
<dbReference type="SMART" id="SM00355">
    <property type="entry name" value="ZnF_C2H2"/>
    <property type="match status" value="13"/>
</dbReference>
<dbReference type="PANTHER" id="PTHR24376">
    <property type="entry name" value="ZINC FINGER PROTEIN"/>
    <property type="match status" value="1"/>
</dbReference>
<dbReference type="SMART" id="SM00348">
    <property type="entry name" value="IRF"/>
    <property type="match status" value="1"/>
</dbReference>
<evidence type="ECO:0000256" key="2">
    <source>
        <dbReference type="ARBA" id="ARBA00022723"/>
    </source>
</evidence>
<feature type="compositionally biased region" description="Polar residues" evidence="10">
    <location>
        <begin position="212"/>
        <end position="225"/>
    </location>
</feature>
<feature type="region of interest" description="Disordered" evidence="10">
    <location>
        <begin position="151"/>
        <end position="234"/>
    </location>
</feature>
<accession>A0ABD3XG84</accession>
<feature type="domain" description="C2H2-type" evidence="11">
    <location>
        <begin position="781"/>
        <end position="808"/>
    </location>
</feature>
<reference evidence="13 14" key="1">
    <citation type="submission" date="2024-11" db="EMBL/GenBank/DDBJ databases">
        <title>Chromosome-level genome assembly of the freshwater bivalve Anodonta woodiana.</title>
        <authorList>
            <person name="Chen X."/>
        </authorList>
    </citation>
    <scope>NUCLEOTIDE SEQUENCE [LARGE SCALE GENOMIC DNA]</scope>
    <source>
        <strain evidence="13">MN2024</strain>
        <tissue evidence="13">Gills</tissue>
    </source>
</reference>
<feature type="region of interest" description="Disordered" evidence="10">
    <location>
        <begin position="865"/>
        <end position="884"/>
    </location>
</feature>
<dbReference type="Pfam" id="PF00605">
    <property type="entry name" value="IRF"/>
    <property type="match status" value="1"/>
</dbReference>
<dbReference type="FunFam" id="3.30.160.60:FF:000065">
    <property type="entry name" value="B-cell CLL/lymphoma 6, member B"/>
    <property type="match status" value="1"/>
</dbReference>
<feature type="compositionally biased region" description="Basic and acidic residues" evidence="10">
    <location>
        <begin position="151"/>
        <end position="164"/>
    </location>
</feature>
<dbReference type="SUPFAM" id="SSF46785">
    <property type="entry name" value="Winged helix' DNA-binding domain"/>
    <property type="match status" value="1"/>
</dbReference>
<dbReference type="InterPro" id="IPR001346">
    <property type="entry name" value="Interferon_reg_fact_DNA-bd_dom"/>
</dbReference>
<dbReference type="Pfam" id="PF00096">
    <property type="entry name" value="zf-C2H2"/>
    <property type="match status" value="5"/>
</dbReference>